<keyword evidence="2" id="KW-0560">Oxidoreductase</keyword>
<dbReference type="FunFam" id="3.40.50.720:FF:000084">
    <property type="entry name" value="Short-chain dehydrogenase reductase"/>
    <property type="match status" value="1"/>
</dbReference>
<organism evidence="6 7">
    <name type="scientific">Peribacillus simplex</name>
    <dbReference type="NCBI Taxonomy" id="1478"/>
    <lineage>
        <taxon>Bacteria</taxon>
        <taxon>Bacillati</taxon>
        <taxon>Bacillota</taxon>
        <taxon>Bacilli</taxon>
        <taxon>Bacillales</taxon>
        <taxon>Bacillaceae</taxon>
        <taxon>Peribacillus</taxon>
    </lineage>
</organism>
<evidence type="ECO:0000256" key="2">
    <source>
        <dbReference type="ARBA" id="ARBA00023002"/>
    </source>
</evidence>
<dbReference type="AlphaFoldDB" id="A0A9X8ZHF3"/>
<dbReference type="CDD" id="cd05233">
    <property type="entry name" value="SDR_c"/>
    <property type="match status" value="1"/>
</dbReference>
<name>A0A9X8ZHF3_9BACI</name>
<keyword evidence="3" id="KW-0520">NAD</keyword>
<keyword evidence="4" id="KW-0443">Lipid metabolism</keyword>
<evidence type="ECO:0000313" key="7">
    <source>
        <dbReference type="Proteomes" id="UP000309170"/>
    </source>
</evidence>
<accession>A0A9X8ZHF3</accession>
<dbReference type="Pfam" id="PF13561">
    <property type="entry name" value="adh_short_C2"/>
    <property type="match status" value="1"/>
</dbReference>
<evidence type="ECO:0000256" key="3">
    <source>
        <dbReference type="ARBA" id="ARBA00023027"/>
    </source>
</evidence>
<keyword evidence="5" id="KW-0753">Steroid metabolism</keyword>
<proteinExistence type="inferred from homology"/>
<protein>
    <submittedName>
        <fullName evidence="6">SDR family oxidoreductase</fullName>
    </submittedName>
</protein>
<dbReference type="SUPFAM" id="SSF51735">
    <property type="entry name" value="NAD(P)-binding Rossmann-fold domains"/>
    <property type="match status" value="1"/>
</dbReference>
<evidence type="ECO:0000256" key="1">
    <source>
        <dbReference type="ARBA" id="ARBA00006484"/>
    </source>
</evidence>
<dbReference type="PANTHER" id="PTHR43180:SF28">
    <property type="entry name" value="NAD(P)-BINDING ROSSMANN-FOLD SUPERFAMILY PROTEIN"/>
    <property type="match status" value="1"/>
</dbReference>
<dbReference type="GO" id="GO:0008206">
    <property type="term" value="P:bile acid metabolic process"/>
    <property type="evidence" value="ECO:0007669"/>
    <property type="project" value="UniProtKB-ARBA"/>
</dbReference>
<evidence type="ECO:0000256" key="4">
    <source>
        <dbReference type="ARBA" id="ARBA00023098"/>
    </source>
</evidence>
<gene>
    <name evidence="6" type="ORF">FC678_12060</name>
</gene>
<evidence type="ECO:0000313" key="6">
    <source>
        <dbReference type="EMBL" id="TKH11498.1"/>
    </source>
</evidence>
<dbReference type="PRINTS" id="PR00081">
    <property type="entry name" value="GDHRDH"/>
</dbReference>
<dbReference type="Proteomes" id="UP000309170">
    <property type="component" value="Unassembled WGS sequence"/>
</dbReference>
<dbReference type="PRINTS" id="PR00080">
    <property type="entry name" value="SDRFAMILY"/>
</dbReference>
<dbReference type="GO" id="GO:0016491">
    <property type="term" value="F:oxidoreductase activity"/>
    <property type="evidence" value="ECO:0007669"/>
    <property type="project" value="UniProtKB-KW"/>
</dbReference>
<dbReference type="Gene3D" id="3.40.50.720">
    <property type="entry name" value="NAD(P)-binding Rossmann-like Domain"/>
    <property type="match status" value="1"/>
</dbReference>
<reference evidence="6 7" key="1">
    <citation type="journal article" date="2019" name="Environ. Microbiol.">
        <title>An active ?-lactamase is a part of an orchestrated cell wall stress resistance network of Bacillus subtilis and related rhizosphere species.</title>
        <authorList>
            <person name="Bucher T."/>
            <person name="Keren-Paz A."/>
            <person name="Hausser J."/>
            <person name="Olender T."/>
            <person name="Cytryn E."/>
            <person name="Kolodkin-Gal I."/>
        </authorList>
    </citation>
    <scope>NUCLEOTIDE SEQUENCE [LARGE SCALE GENOMIC DNA]</scope>
    <source>
        <strain evidence="6 7">I4</strain>
    </source>
</reference>
<comment type="caution">
    <text evidence="6">The sequence shown here is derived from an EMBL/GenBank/DDBJ whole genome shotgun (WGS) entry which is preliminary data.</text>
</comment>
<dbReference type="PANTHER" id="PTHR43180">
    <property type="entry name" value="3-OXOACYL-(ACYL-CARRIER-PROTEIN) REDUCTASE (AFU_ORTHOLOGUE AFUA_6G11210)"/>
    <property type="match status" value="1"/>
</dbReference>
<sequence>MYMTARVAVITGGASGIGRATCLKFAAKGDKVVVADFNEGMGQETVEQITADGGEAIFVKTDVSKQEDVESLINKAVETFGRFDIMFNNAGIGAGGMILDQDMEGYFKTIGVNQHGVAFGIMAAGRKMKELGNKGVIINTASVFGYLASHGTFAYQATKGAVRMMTQTAALELGAYGIRVVGIAPGGVDTPIIQGYKDMGIMDKLNASQMRGKLIKPEAVANAVYLLSLEEADAINGSVVMVDDGYASFK</sequence>
<evidence type="ECO:0000256" key="5">
    <source>
        <dbReference type="ARBA" id="ARBA00023221"/>
    </source>
</evidence>
<comment type="similarity">
    <text evidence="1">Belongs to the short-chain dehydrogenases/reductases (SDR) family.</text>
</comment>
<dbReference type="InterPro" id="IPR036291">
    <property type="entry name" value="NAD(P)-bd_dom_sf"/>
</dbReference>
<dbReference type="EMBL" id="SZNT01000152">
    <property type="protein sequence ID" value="TKH11498.1"/>
    <property type="molecule type" value="Genomic_DNA"/>
</dbReference>
<dbReference type="InterPro" id="IPR002347">
    <property type="entry name" value="SDR_fam"/>
</dbReference>